<dbReference type="InterPro" id="IPR027417">
    <property type="entry name" value="P-loop_NTPase"/>
</dbReference>
<reference evidence="2" key="1">
    <citation type="submission" date="2014-05" db="EMBL/GenBank/DDBJ databases">
        <title>The transcriptome of the halophilic microalga Tetraselmis sp. GSL018 isolated from the Great Salt Lake, Utah.</title>
        <authorList>
            <person name="Jinkerson R.E."/>
            <person name="D'Adamo S."/>
            <person name="Posewitz M.C."/>
        </authorList>
    </citation>
    <scope>NUCLEOTIDE SEQUENCE</scope>
    <source>
        <strain evidence="2">GSL018</strain>
    </source>
</reference>
<dbReference type="Pfam" id="PF00485">
    <property type="entry name" value="PRK"/>
    <property type="match status" value="1"/>
</dbReference>
<dbReference type="EMBL" id="GBEZ01006668">
    <property type="protein sequence ID" value="JAC78743.1"/>
    <property type="molecule type" value="Transcribed_RNA"/>
</dbReference>
<dbReference type="InterPro" id="IPR006083">
    <property type="entry name" value="PRK/URK"/>
</dbReference>
<name>A0A061S3C6_9CHLO</name>
<gene>
    <name evidence="2" type="primary">GLYK</name>
    <name evidence="2" type="ORF">TSPGSL018_14400</name>
</gene>
<dbReference type="Gene3D" id="3.40.50.300">
    <property type="entry name" value="P-loop containing nucleotide triphosphate hydrolases"/>
    <property type="match status" value="1"/>
</dbReference>
<dbReference type="AlphaFoldDB" id="A0A061S3C6"/>
<sequence>MSGVLNCLGYPLRASFSTQKPWRSAENFRTLKPGTAHATLRALAAADRFARSAKLSGAPHSLGANLARGPGRSSFRTAAVPTEASEQAEELTDFICDSPILAAASISEGAVRSNADEWLRLGRKICGVLGFSFDALGESERLRCYQYYLPVYMWLVEQLRAHREQQPGRPLVLGISAPQGCGKTTLVTCLQELMALEGLRAATISIDDFYLTHSALSEVSRRQEGNRLLKYRGNAASHDLELGTSTLRKLCEADGAVAVPRYDKSMHSGLGDRAPESEWPVVEGPLDVVLFEGWMLGFRPQPDEAVAAVDEDLVPVNRALRGYEDAWDSWINSWLVVRVDDPQCVYEWRLQAEKEMRATGKAAMSDEQVADFVSRFMPAYKAYLPALYGEGPTTSRPGSTLVIQVDERRSPVRDQPAPIT</sequence>
<accession>A0A061S3C6</accession>
<keyword evidence="2" id="KW-0418">Kinase</keyword>
<dbReference type="SUPFAM" id="SSF52540">
    <property type="entry name" value="P-loop containing nucleoside triphosphate hydrolases"/>
    <property type="match status" value="1"/>
</dbReference>
<protein>
    <submittedName>
        <fullName evidence="2">D-glycerate 3-kinase</fullName>
    </submittedName>
</protein>
<dbReference type="GO" id="GO:0016301">
    <property type="term" value="F:kinase activity"/>
    <property type="evidence" value="ECO:0007669"/>
    <property type="project" value="UniProtKB-KW"/>
</dbReference>
<keyword evidence="2" id="KW-0808">Transferase</keyword>
<feature type="domain" description="Phosphoribulokinase/uridine kinase" evidence="1">
    <location>
        <begin position="172"/>
        <end position="294"/>
    </location>
</feature>
<organism evidence="2">
    <name type="scientific">Tetraselmis sp. GSL018</name>
    <dbReference type="NCBI Taxonomy" id="582737"/>
    <lineage>
        <taxon>Eukaryota</taxon>
        <taxon>Viridiplantae</taxon>
        <taxon>Chlorophyta</taxon>
        <taxon>core chlorophytes</taxon>
        <taxon>Chlorodendrophyceae</taxon>
        <taxon>Chlorodendrales</taxon>
        <taxon>Chlorodendraceae</taxon>
        <taxon>Tetraselmis</taxon>
    </lineage>
</organism>
<evidence type="ECO:0000313" key="2">
    <source>
        <dbReference type="EMBL" id="JAC78743.1"/>
    </source>
</evidence>
<dbReference type="PANTHER" id="PTHR10285">
    <property type="entry name" value="URIDINE KINASE"/>
    <property type="match status" value="1"/>
</dbReference>
<evidence type="ECO:0000259" key="1">
    <source>
        <dbReference type="Pfam" id="PF00485"/>
    </source>
</evidence>
<dbReference type="GO" id="GO:0005524">
    <property type="term" value="F:ATP binding"/>
    <property type="evidence" value="ECO:0007669"/>
    <property type="project" value="InterPro"/>
</dbReference>
<proteinExistence type="predicted"/>